<evidence type="ECO:0000313" key="2">
    <source>
        <dbReference type="Proteomes" id="UP000524246"/>
    </source>
</evidence>
<name>A0A7X9III9_9DELT</name>
<dbReference type="EMBL" id="JAAZON010000022">
    <property type="protein sequence ID" value="NMC61645.1"/>
    <property type="molecule type" value="Genomic_DNA"/>
</dbReference>
<protein>
    <submittedName>
        <fullName evidence="1">Uncharacterized protein</fullName>
    </submittedName>
</protein>
<gene>
    <name evidence="1" type="ORF">GYA55_00605</name>
</gene>
<sequence>MEQRQSPAYLWLQKAQPNIRWRLVGPNIKNPFDSLATEQRLEEYVGDKFALMEVCQVLAIMDESTILKITDLDALQFTTEHPNLVSLSREDLEAFLKTSGVWDKLIAEFSALQKACSEELKTRSGVF</sequence>
<accession>A0A7X9III9</accession>
<reference evidence="1 2" key="1">
    <citation type="journal article" date="2020" name="Biotechnol. Biofuels">
        <title>New insights from the biogas microbiome by comprehensive genome-resolved metagenomics of nearly 1600 species originating from multiple anaerobic digesters.</title>
        <authorList>
            <person name="Campanaro S."/>
            <person name="Treu L."/>
            <person name="Rodriguez-R L.M."/>
            <person name="Kovalovszki A."/>
            <person name="Ziels R.M."/>
            <person name="Maus I."/>
            <person name="Zhu X."/>
            <person name="Kougias P.G."/>
            <person name="Basile A."/>
            <person name="Luo G."/>
            <person name="Schluter A."/>
            <person name="Konstantinidis K.T."/>
            <person name="Angelidaki I."/>
        </authorList>
    </citation>
    <scope>NUCLEOTIDE SEQUENCE [LARGE SCALE GENOMIC DNA]</scope>
    <source>
        <strain evidence="1">AS27yjCOA_65</strain>
    </source>
</reference>
<dbReference type="Proteomes" id="UP000524246">
    <property type="component" value="Unassembled WGS sequence"/>
</dbReference>
<evidence type="ECO:0000313" key="1">
    <source>
        <dbReference type="EMBL" id="NMC61645.1"/>
    </source>
</evidence>
<proteinExistence type="predicted"/>
<organism evidence="1 2">
    <name type="scientific">SAR324 cluster bacterium</name>
    <dbReference type="NCBI Taxonomy" id="2024889"/>
    <lineage>
        <taxon>Bacteria</taxon>
        <taxon>Deltaproteobacteria</taxon>
        <taxon>SAR324 cluster</taxon>
    </lineage>
</organism>
<comment type="caution">
    <text evidence="1">The sequence shown here is derived from an EMBL/GenBank/DDBJ whole genome shotgun (WGS) entry which is preliminary data.</text>
</comment>
<dbReference type="AlphaFoldDB" id="A0A7X9III9"/>